<sequence>MKDSVLLKGLKSAEIASFKSPRARADKEGTVARWWDLDHVMLVIIQLESAEFKLLAVERSTGCGMQMEKCQWKGQWNPDAFIDGGSWIIYVCS</sequence>
<comment type="caution">
    <text evidence="1">The sequence shown here is derived from an EMBL/GenBank/DDBJ whole genome shotgun (WGS) entry which is preliminary data.</text>
</comment>
<dbReference type="Proteomes" id="UP000887013">
    <property type="component" value="Unassembled WGS sequence"/>
</dbReference>
<evidence type="ECO:0000313" key="2">
    <source>
        <dbReference type="Proteomes" id="UP000887013"/>
    </source>
</evidence>
<reference evidence="1" key="1">
    <citation type="submission" date="2020-08" db="EMBL/GenBank/DDBJ databases">
        <title>Multicomponent nature underlies the extraordinary mechanical properties of spider dragline silk.</title>
        <authorList>
            <person name="Kono N."/>
            <person name="Nakamura H."/>
            <person name="Mori M."/>
            <person name="Yoshida Y."/>
            <person name="Ohtoshi R."/>
            <person name="Malay A.D."/>
            <person name="Moran D.A.P."/>
            <person name="Tomita M."/>
            <person name="Numata K."/>
            <person name="Arakawa K."/>
        </authorList>
    </citation>
    <scope>NUCLEOTIDE SEQUENCE</scope>
</reference>
<dbReference type="AlphaFoldDB" id="A0A8X6TG75"/>
<accession>A0A8X6TG75</accession>
<proteinExistence type="predicted"/>
<evidence type="ECO:0000313" key="1">
    <source>
        <dbReference type="EMBL" id="GFT06240.1"/>
    </source>
</evidence>
<keyword evidence="2" id="KW-1185">Reference proteome</keyword>
<name>A0A8X6TG75_NEPPI</name>
<dbReference type="EMBL" id="BMAW01007957">
    <property type="protein sequence ID" value="GFT06240.1"/>
    <property type="molecule type" value="Genomic_DNA"/>
</dbReference>
<protein>
    <submittedName>
        <fullName evidence="1">Uncharacterized protein</fullName>
    </submittedName>
</protein>
<organism evidence="1 2">
    <name type="scientific">Nephila pilipes</name>
    <name type="common">Giant wood spider</name>
    <name type="synonym">Nephila maculata</name>
    <dbReference type="NCBI Taxonomy" id="299642"/>
    <lineage>
        <taxon>Eukaryota</taxon>
        <taxon>Metazoa</taxon>
        <taxon>Ecdysozoa</taxon>
        <taxon>Arthropoda</taxon>
        <taxon>Chelicerata</taxon>
        <taxon>Arachnida</taxon>
        <taxon>Araneae</taxon>
        <taxon>Araneomorphae</taxon>
        <taxon>Entelegynae</taxon>
        <taxon>Araneoidea</taxon>
        <taxon>Nephilidae</taxon>
        <taxon>Nephila</taxon>
    </lineage>
</organism>
<gene>
    <name evidence="1" type="ORF">NPIL_667951</name>
</gene>